<evidence type="ECO:0000313" key="13">
    <source>
        <dbReference type="EMBL" id="HIU49310.1"/>
    </source>
</evidence>
<keyword evidence="3 10" id="KW-0328">Glycosyltransferase</keyword>
<dbReference type="GO" id="GO:0050511">
    <property type="term" value="F:undecaprenyldiphospho-muramoylpentapeptide beta-N-acetylglucosaminyltransferase activity"/>
    <property type="evidence" value="ECO:0007669"/>
    <property type="project" value="UniProtKB-UniRule"/>
</dbReference>
<dbReference type="GO" id="GO:0071555">
    <property type="term" value="P:cell wall organization"/>
    <property type="evidence" value="ECO:0007669"/>
    <property type="project" value="UniProtKB-KW"/>
</dbReference>
<evidence type="ECO:0000256" key="4">
    <source>
        <dbReference type="ARBA" id="ARBA00022679"/>
    </source>
</evidence>
<dbReference type="InterPro" id="IPR004276">
    <property type="entry name" value="GlycoTrans_28_N"/>
</dbReference>
<keyword evidence="2 10" id="KW-0132">Cell division</keyword>
<organism evidence="13 14">
    <name type="scientific">Candidatus Avimonoglobus intestinipullorum</name>
    <dbReference type="NCBI Taxonomy" id="2840699"/>
    <lineage>
        <taxon>Bacteria</taxon>
        <taxon>Bacillati</taxon>
        <taxon>Bacillota</taxon>
        <taxon>Clostridia</taxon>
        <taxon>Eubacteriales</taxon>
        <taxon>Candidatus Avimonoglobus</taxon>
    </lineage>
</organism>
<evidence type="ECO:0000256" key="5">
    <source>
        <dbReference type="ARBA" id="ARBA00022960"/>
    </source>
</evidence>
<dbReference type="GO" id="GO:0051301">
    <property type="term" value="P:cell division"/>
    <property type="evidence" value="ECO:0007669"/>
    <property type="project" value="UniProtKB-KW"/>
</dbReference>
<keyword evidence="8 10" id="KW-0131">Cell cycle</keyword>
<keyword evidence="1 10" id="KW-1003">Cell membrane</keyword>
<dbReference type="InterPro" id="IPR022357">
    <property type="entry name" value="MIP_CS"/>
</dbReference>
<keyword evidence="6 10" id="KW-0573">Peptidoglycan synthesis</keyword>
<dbReference type="PANTHER" id="PTHR21015">
    <property type="entry name" value="UDP-N-ACETYLGLUCOSAMINE--N-ACETYLMURAMYL-(PENTAPEPTIDE) PYROPHOSPHORYL-UNDECAPRENOL N-ACETYLGLUCOSAMINE TRANSFERASE 1"/>
    <property type="match status" value="1"/>
</dbReference>
<keyword evidence="7 10" id="KW-0472">Membrane</keyword>
<dbReference type="PANTHER" id="PTHR21015:SF22">
    <property type="entry name" value="GLYCOSYLTRANSFERASE"/>
    <property type="match status" value="1"/>
</dbReference>
<evidence type="ECO:0000259" key="11">
    <source>
        <dbReference type="Pfam" id="PF03033"/>
    </source>
</evidence>
<dbReference type="GO" id="GO:0008360">
    <property type="term" value="P:regulation of cell shape"/>
    <property type="evidence" value="ECO:0007669"/>
    <property type="project" value="UniProtKB-KW"/>
</dbReference>
<dbReference type="EC" id="2.4.1.227" evidence="10"/>
<dbReference type="Proteomes" id="UP000824111">
    <property type="component" value="Unassembled WGS sequence"/>
</dbReference>
<comment type="caution">
    <text evidence="10">Lacks conserved residue(s) required for the propagation of feature annotation.</text>
</comment>
<dbReference type="EMBL" id="DVND01000202">
    <property type="protein sequence ID" value="HIU49310.1"/>
    <property type="molecule type" value="Genomic_DNA"/>
</dbReference>
<evidence type="ECO:0000256" key="1">
    <source>
        <dbReference type="ARBA" id="ARBA00022475"/>
    </source>
</evidence>
<keyword evidence="9 10" id="KW-0961">Cell wall biogenesis/degradation</keyword>
<feature type="domain" description="Glycosyltransferase family 28 N-terminal" evidence="11">
    <location>
        <begin position="3"/>
        <end position="141"/>
    </location>
</feature>
<keyword evidence="5 10" id="KW-0133">Cell shape</keyword>
<comment type="similarity">
    <text evidence="10">Belongs to the glycosyltransferase 28 family. MurG subfamily.</text>
</comment>
<evidence type="ECO:0000256" key="8">
    <source>
        <dbReference type="ARBA" id="ARBA00023306"/>
    </source>
</evidence>
<sequence>MRILFAGGGTAGHINPALSIANYFRERDNAFQALFIGTERGLETKLVPREGYEIRYIDIRGFDRRRLWRNVAVLYKLAAARRACREIMEEFKPDAVVCTGGYVSGPVAMAAGKLHLPAIIHEQNVYPGLTVKGAEKYVNYVVTSFEETKNYMKHPEKCVLAGNPLRPEILKTDRAEARKKLGLGKEPFVLVFGGSLGAEKINETMAGVLQKIKPGAMRLLFGTGDRNYDRTKARLAQAGVDLGGEIQVVPYINNMETVMPAADLIVSRAGAITVSEIAALGKPSILIPSPNVVRNHQEQNARAFEAKGAAVVLTEDRLTADTLFEAMMKLVSDPQALEKMGRNVKKIAKTDALEQIYKLILGIVKQ</sequence>
<evidence type="ECO:0000256" key="7">
    <source>
        <dbReference type="ARBA" id="ARBA00023136"/>
    </source>
</evidence>
<dbReference type="CDD" id="cd03785">
    <property type="entry name" value="GT28_MurG"/>
    <property type="match status" value="1"/>
</dbReference>
<dbReference type="AlphaFoldDB" id="A0A9D1S742"/>
<feature type="binding site" evidence="10">
    <location>
        <position position="252"/>
    </location>
    <ligand>
        <name>UDP-N-acetyl-alpha-D-glucosamine</name>
        <dbReference type="ChEBI" id="CHEBI:57705"/>
    </ligand>
</feature>
<dbReference type="HAMAP" id="MF_00033">
    <property type="entry name" value="MurG"/>
    <property type="match status" value="1"/>
</dbReference>
<dbReference type="GO" id="GO:0005975">
    <property type="term" value="P:carbohydrate metabolic process"/>
    <property type="evidence" value="ECO:0007669"/>
    <property type="project" value="InterPro"/>
</dbReference>
<feature type="binding site" evidence="10">
    <location>
        <position position="195"/>
    </location>
    <ligand>
        <name>UDP-N-acetyl-alpha-D-glucosamine</name>
        <dbReference type="ChEBI" id="CHEBI:57705"/>
    </ligand>
</feature>
<feature type="domain" description="Glycosyl transferase family 28 C-terminal" evidence="12">
    <location>
        <begin position="189"/>
        <end position="355"/>
    </location>
</feature>
<dbReference type="InterPro" id="IPR007235">
    <property type="entry name" value="Glyco_trans_28_C"/>
</dbReference>
<name>A0A9D1S742_9FIRM</name>
<dbReference type="NCBIfam" id="TIGR01133">
    <property type="entry name" value="murG"/>
    <property type="match status" value="1"/>
</dbReference>
<dbReference type="PROSITE" id="PS00221">
    <property type="entry name" value="MIP"/>
    <property type="match status" value="1"/>
</dbReference>
<evidence type="ECO:0000313" key="14">
    <source>
        <dbReference type="Proteomes" id="UP000824111"/>
    </source>
</evidence>
<comment type="catalytic activity">
    <reaction evidence="10">
        <text>di-trans,octa-cis-undecaprenyl diphospho-N-acetyl-alpha-D-muramoyl-L-alanyl-D-glutamyl-meso-2,6-diaminopimeloyl-D-alanyl-D-alanine + UDP-N-acetyl-alpha-D-glucosamine = di-trans,octa-cis-undecaprenyl diphospho-[N-acetyl-alpha-D-glucosaminyl-(1-&gt;4)]-N-acetyl-alpha-D-muramoyl-L-alanyl-D-glutamyl-meso-2,6-diaminopimeloyl-D-alanyl-D-alanine + UDP + H(+)</text>
        <dbReference type="Rhea" id="RHEA:31227"/>
        <dbReference type="ChEBI" id="CHEBI:15378"/>
        <dbReference type="ChEBI" id="CHEBI:57705"/>
        <dbReference type="ChEBI" id="CHEBI:58223"/>
        <dbReference type="ChEBI" id="CHEBI:61387"/>
        <dbReference type="ChEBI" id="CHEBI:61388"/>
        <dbReference type="EC" id="2.4.1.227"/>
    </reaction>
</comment>
<dbReference type="InterPro" id="IPR006009">
    <property type="entry name" value="GlcNAc_MurG"/>
</dbReference>
<comment type="function">
    <text evidence="10">Cell wall formation. Catalyzes the transfer of a GlcNAc subunit on undecaprenyl-pyrophosphoryl-MurNAc-pentapeptide (lipid intermediate I) to form undecaprenyl-pyrophosphoryl-MurNAc-(pentapeptide)GlcNAc (lipid intermediate II).</text>
</comment>
<reference evidence="13" key="2">
    <citation type="journal article" date="2021" name="PeerJ">
        <title>Extensive microbial diversity within the chicken gut microbiome revealed by metagenomics and culture.</title>
        <authorList>
            <person name="Gilroy R."/>
            <person name="Ravi A."/>
            <person name="Getino M."/>
            <person name="Pursley I."/>
            <person name="Horton D.L."/>
            <person name="Alikhan N.F."/>
            <person name="Baker D."/>
            <person name="Gharbi K."/>
            <person name="Hall N."/>
            <person name="Watson M."/>
            <person name="Adriaenssens E.M."/>
            <person name="Foster-Nyarko E."/>
            <person name="Jarju S."/>
            <person name="Secka A."/>
            <person name="Antonio M."/>
            <person name="Oren A."/>
            <person name="Chaudhuri R.R."/>
            <person name="La Ragione R."/>
            <person name="Hildebrand F."/>
            <person name="Pallen M.J."/>
        </authorList>
    </citation>
    <scope>NUCLEOTIDE SEQUENCE</scope>
    <source>
        <strain evidence="13">ChiSjej4B22-9803</strain>
    </source>
</reference>
<proteinExistence type="inferred from homology"/>
<keyword evidence="4 10" id="KW-0808">Transferase</keyword>
<dbReference type="GO" id="GO:0005886">
    <property type="term" value="C:plasma membrane"/>
    <property type="evidence" value="ECO:0007669"/>
    <property type="project" value="UniProtKB-SubCell"/>
</dbReference>
<comment type="caution">
    <text evidence="13">The sequence shown here is derived from an EMBL/GenBank/DDBJ whole genome shotgun (WGS) entry which is preliminary data.</text>
</comment>
<feature type="binding site" evidence="10">
    <location>
        <position position="166"/>
    </location>
    <ligand>
        <name>UDP-N-acetyl-alpha-D-glucosamine</name>
        <dbReference type="ChEBI" id="CHEBI:57705"/>
    </ligand>
</feature>
<comment type="subcellular location">
    <subcellularLocation>
        <location evidence="10">Cell membrane</location>
        <topology evidence="10">Peripheral membrane protein</topology>
        <orientation evidence="10">Cytoplasmic side</orientation>
    </subcellularLocation>
</comment>
<feature type="binding site" evidence="10">
    <location>
        <position position="297"/>
    </location>
    <ligand>
        <name>UDP-N-acetyl-alpha-D-glucosamine</name>
        <dbReference type="ChEBI" id="CHEBI:57705"/>
    </ligand>
</feature>
<reference evidence="13" key="1">
    <citation type="submission" date="2020-10" db="EMBL/GenBank/DDBJ databases">
        <authorList>
            <person name="Gilroy R."/>
        </authorList>
    </citation>
    <scope>NUCLEOTIDE SEQUENCE</scope>
    <source>
        <strain evidence="13">ChiSjej4B22-9803</strain>
    </source>
</reference>
<evidence type="ECO:0000259" key="12">
    <source>
        <dbReference type="Pfam" id="PF04101"/>
    </source>
</evidence>
<dbReference type="GO" id="GO:0009252">
    <property type="term" value="P:peptidoglycan biosynthetic process"/>
    <property type="evidence" value="ECO:0007669"/>
    <property type="project" value="UniProtKB-UniRule"/>
</dbReference>
<dbReference type="Gene3D" id="3.40.50.2000">
    <property type="entry name" value="Glycogen Phosphorylase B"/>
    <property type="match status" value="2"/>
</dbReference>
<evidence type="ECO:0000256" key="2">
    <source>
        <dbReference type="ARBA" id="ARBA00022618"/>
    </source>
</evidence>
<evidence type="ECO:0000256" key="3">
    <source>
        <dbReference type="ARBA" id="ARBA00022676"/>
    </source>
</evidence>
<accession>A0A9D1S742</accession>
<evidence type="ECO:0000256" key="10">
    <source>
        <dbReference type="HAMAP-Rule" id="MF_00033"/>
    </source>
</evidence>
<comment type="pathway">
    <text evidence="10">Cell wall biogenesis; peptidoglycan biosynthesis.</text>
</comment>
<dbReference type="Pfam" id="PF04101">
    <property type="entry name" value="Glyco_tran_28_C"/>
    <property type="match status" value="1"/>
</dbReference>
<dbReference type="SUPFAM" id="SSF53756">
    <property type="entry name" value="UDP-Glycosyltransferase/glycogen phosphorylase"/>
    <property type="match status" value="1"/>
</dbReference>
<evidence type="ECO:0000256" key="6">
    <source>
        <dbReference type="ARBA" id="ARBA00022984"/>
    </source>
</evidence>
<dbReference type="Pfam" id="PF03033">
    <property type="entry name" value="Glyco_transf_28"/>
    <property type="match status" value="1"/>
</dbReference>
<feature type="binding site" evidence="10">
    <location>
        <position position="124"/>
    </location>
    <ligand>
        <name>UDP-N-acetyl-alpha-D-glucosamine</name>
        <dbReference type="ChEBI" id="CHEBI:57705"/>
    </ligand>
</feature>
<evidence type="ECO:0000256" key="9">
    <source>
        <dbReference type="ARBA" id="ARBA00023316"/>
    </source>
</evidence>
<gene>
    <name evidence="10 13" type="primary">murG</name>
    <name evidence="13" type="ORF">IAB04_08070</name>
</gene>
<feature type="binding site" evidence="10">
    <location>
        <begin position="10"/>
        <end position="12"/>
    </location>
    <ligand>
        <name>UDP-N-acetyl-alpha-D-glucosamine</name>
        <dbReference type="ChEBI" id="CHEBI:57705"/>
    </ligand>
</feature>
<protein>
    <recommendedName>
        <fullName evidence="10">UDP-N-acetylglucosamine--N-acetylmuramyl-(pentapeptide) pyrophosphoryl-undecaprenol N-acetylglucosamine transferase</fullName>
        <ecNumber evidence="10">2.4.1.227</ecNumber>
    </recommendedName>
    <alternativeName>
        <fullName evidence="10">Undecaprenyl-PP-MurNAc-pentapeptide-UDPGlcNAc GlcNAc transferase</fullName>
    </alternativeName>
</protein>